<dbReference type="Pfam" id="PF19804">
    <property type="entry name" value="DUF6287"/>
    <property type="match status" value="1"/>
</dbReference>
<dbReference type="RefSeq" id="WP_096814926.1">
    <property type="nucleotide sequence ID" value="NZ_JXJW01000016.1"/>
</dbReference>
<dbReference type="InterPro" id="IPR046254">
    <property type="entry name" value="DUF6287"/>
</dbReference>
<dbReference type="AlphaFoldDB" id="A0A2A5RWG1"/>
<keyword evidence="2" id="KW-0812">Transmembrane</keyword>
<accession>A0A2A5RWG1</accession>
<organism evidence="4 5">
    <name type="scientific">Pseudolactococcus piscium</name>
    <dbReference type="NCBI Taxonomy" id="1364"/>
    <lineage>
        <taxon>Bacteria</taxon>
        <taxon>Bacillati</taxon>
        <taxon>Bacillota</taxon>
        <taxon>Bacilli</taxon>
        <taxon>Lactobacillales</taxon>
        <taxon>Streptococcaceae</taxon>
        <taxon>Pseudolactococcus</taxon>
    </lineage>
</organism>
<evidence type="ECO:0000256" key="1">
    <source>
        <dbReference type="SAM" id="MobiDB-lite"/>
    </source>
</evidence>
<feature type="domain" description="DUF6287" evidence="3">
    <location>
        <begin position="236"/>
        <end position="267"/>
    </location>
</feature>
<proteinExistence type="predicted"/>
<comment type="caution">
    <text evidence="4">The sequence shown here is derived from an EMBL/GenBank/DDBJ whole genome shotgun (WGS) entry which is preliminary data.</text>
</comment>
<feature type="transmembrane region" description="Helical" evidence="2">
    <location>
        <begin position="47"/>
        <end position="71"/>
    </location>
</feature>
<protein>
    <recommendedName>
        <fullName evidence="3">DUF6287 domain-containing protein</fullName>
    </recommendedName>
</protein>
<keyword evidence="2" id="KW-1133">Transmembrane helix</keyword>
<keyword evidence="5" id="KW-1185">Reference proteome</keyword>
<keyword evidence="2" id="KW-0472">Membrane</keyword>
<name>A0A2A5RWG1_9LACT</name>
<evidence type="ECO:0000313" key="5">
    <source>
        <dbReference type="Proteomes" id="UP000218282"/>
    </source>
</evidence>
<feature type="compositionally biased region" description="Low complexity" evidence="1">
    <location>
        <begin position="84"/>
        <end position="105"/>
    </location>
</feature>
<evidence type="ECO:0000313" key="4">
    <source>
        <dbReference type="EMBL" id="PCS05534.1"/>
    </source>
</evidence>
<dbReference type="EMBL" id="JXJW01000016">
    <property type="protein sequence ID" value="PCS05534.1"/>
    <property type="molecule type" value="Genomic_DNA"/>
</dbReference>
<evidence type="ECO:0000256" key="2">
    <source>
        <dbReference type="SAM" id="Phobius"/>
    </source>
</evidence>
<gene>
    <name evidence="4" type="ORF">RU86_GL000746</name>
</gene>
<evidence type="ECO:0000259" key="3">
    <source>
        <dbReference type="Pfam" id="PF19804"/>
    </source>
</evidence>
<dbReference type="Proteomes" id="UP000218282">
    <property type="component" value="Unassembled WGS sequence"/>
</dbReference>
<feature type="region of interest" description="Disordered" evidence="1">
    <location>
        <begin position="81"/>
        <end position="105"/>
    </location>
</feature>
<sequence>MINKKAWEKSFRKVNGREPNEKEYQKAVLNGLVKGPDEKNNSPKKTYVIIGIIIGAFLLIIITFVSTLLLFPAPKSNHTESFNTGSTESVASSSSSSQSSSSDTSQQDLTTWQNLTLNEQIALLAQSYTAINLQISLLNADKIAMTANGDKGVNDGFIQWYDATNNLHRLDVLINDETISFSYIGNTGQSERKKDKISSILSTYFQTNTAKQTTETLALKMVTPVELYQSNISEKDLDITAISNGDISSLVGSWENGHGDVITINSDHSVSSAQSGQQASTNFKIAPKGSESRIPHIGAGPDAPAIGGFVFALFKIGFKNPYGDRSDIKRPRIIGTQSEGNYAPEAYYYRK</sequence>
<reference evidence="4 5" key="1">
    <citation type="submission" date="2014-12" db="EMBL/GenBank/DDBJ databases">
        <title>Draft genome sequences of 10 type strains of Lactococcus.</title>
        <authorList>
            <person name="Sun Z."/>
            <person name="Zhong Z."/>
            <person name="Liu W."/>
            <person name="Zhang W."/>
            <person name="Zhang H."/>
        </authorList>
    </citation>
    <scope>NUCLEOTIDE SEQUENCE [LARGE SCALE GENOMIC DNA]</scope>
    <source>
        <strain evidence="4 5">DSM 6634</strain>
    </source>
</reference>